<evidence type="ECO:0000256" key="5">
    <source>
        <dbReference type="ARBA" id="ARBA00022967"/>
    </source>
</evidence>
<dbReference type="InterPro" id="IPR036163">
    <property type="entry name" value="HMA_dom_sf"/>
</dbReference>
<feature type="transmembrane region" description="Helical" evidence="8">
    <location>
        <begin position="112"/>
        <end position="130"/>
    </location>
</feature>
<dbReference type="Gene3D" id="3.30.70.100">
    <property type="match status" value="1"/>
</dbReference>
<dbReference type="InterPro" id="IPR044492">
    <property type="entry name" value="P_typ_ATPase_HD_dom"/>
</dbReference>
<proteinExistence type="inferred from homology"/>
<evidence type="ECO:0000256" key="1">
    <source>
        <dbReference type="ARBA" id="ARBA00004370"/>
    </source>
</evidence>
<dbReference type="InterPro" id="IPR023214">
    <property type="entry name" value="HAD_sf"/>
</dbReference>
<dbReference type="GO" id="GO:0019829">
    <property type="term" value="F:ATPase-coupled monoatomic cation transmembrane transporter activity"/>
    <property type="evidence" value="ECO:0007669"/>
    <property type="project" value="InterPro"/>
</dbReference>
<dbReference type="InterPro" id="IPR036412">
    <property type="entry name" value="HAD-like_sf"/>
</dbReference>
<feature type="transmembrane region" description="Helical" evidence="8">
    <location>
        <begin position="701"/>
        <end position="719"/>
    </location>
</feature>
<dbReference type="SFLD" id="SFLDG00002">
    <property type="entry name" value="C1.7:_P-type_atpase_like"/>
    <property type="match status" value="1"/>
</dbReference>
<evidence type="ECO:0000313" key="11">
    <source>
        <dbReference type="Proteomes" id="UP000740329"/>
    </source>
</evidence>
<evidence type="ECO:0000256" key="8">
    <source>
        <dbReference type="SAM" id="Phobius"/>
    </source>
</evidence>
<dbReference type="SFLD" id="SFLDS00003">
    <property type="entry name" value="Haloacid_Dehalogenase"/>
    <property type="match status" value="1"/>
</dbReference>
<comment type="caution">
    <text evidence="10">The sequence shown here is derived from an EMBL/GenBank/DDBJ whole genome shotgun (WGS) entry which is preliminary data.</text>
</comment>
<dbReference type="PANTHER" id="PTHR48085">
    <property type="entry name" value="CADMIUM/ZINC-TRANSPORTING ATPASE HMA2-RELATED"/>
    <property type="match status" value="1"/>
</dbReference>
<dbReference type="InterPro" id="IPR027256">
    <property type="entry name" value="P-typ_ATPase_IB"/>
</dbReference>
<dbReference type="NCBIfam" id="TIGR01525">
    <property type="entry name" value="ATPase-IB_hvy"/>
    <property type="match status" value="1"/>
</dbReference>
<protein>
    <submittedName>
        <fullName evidence="10">Cd2+/Zn2+-exporting ATPase</fullName>
    </submittedName>
</protein>
<dbReference type="InterPro" id="IPR023298">
    <property type="entry name" value="ATPase_P-typ_TM_dom_sf"/>
</dbReference>
<keyword evidence="6 8" id="KW-1133">Transmembrane helix</keyword>
<evidence type="ECO:0000259" key="9">
    <source>
        <dbReference type="Pfam" id="PF00122"/>
    </source>
</evidence>
<dbReference type="Gene3D" id="3.40.1110.10">
    <property type="entry name" value="Calcium-transporting ATPase, cytoplasmic domain N"/>
    <property type="match status" value="1"/>
</dbReference>
<organism evidence="10 11">
    <name type="scientific">Methanococcus voltae</name>
    <dbReference type="NCBI Taxonomy" id="2188"/>
    <lineage>
        <taxon>Archaea</taxon>
        <taxon>Methanobacteriati</taxon>
        <taxon>Methanobacteriota</taxon>
        <taxon>Methanomada group</taxon>
        <taxon>Methanococci</taxon>
        <taxon>Methanococcales</taxon>
        <taxon>Methanococcaceae</taxon>
        <taxon>Methanococcus</taxon>
    </lineage>
</organism>
<evidence type="ECO:0000256" key="6">
    <source>
        <dbReference type="ARBA" id="ARBA00022989"/>
    </source>
</evidence>
<keyword evidence="5" id="KW-1278">Translocase</keyword>
<dbReference type="NCBIfam" id="TIGR01494">
    <property type="entry name" value="ATPase_P-type"/>
    <property type="match status" value="2"/>
</dbReference>
<dbReference type="Pfam" id="PF00122">
    <property type="entry name" value="E1-E2_ATPase"/>
    <property type="match status" value="1"/>
</dbReference>
<dbReference type="AlphaFoldDB" id="A0A8J7S1V1"/>
<dbReference type="InterPro" id="IPR051014">
    <property type="entry name" value="Cation_Transport_ATPase_IB"/>
</dbReference>
<dbReference type="PRINTS" id="PR00119">
    <property type="entry name" value="CATATPASE"/>
</dbReference>
<sequence length="725" mass="81012">MVLKYHLKGLKCSACASKIETKIKELYPSATMNLTTFDLYVFDEEIDTEKVQKIINSVEKGVKLIKIDESNINNNEVETEDNDKRKIIELSLMSALFLILIFTYYSGYLTNIMAIIGFFILYLIAGRFVISKTIKNITHGNVFDENFLMTIASLGAFFIGEYPEGVAVMILYTIGEYLQEKALNNSKKSINSLVSLKVNYANLLVDGEPKKVNPDIVNVGDTILVKVGEKVPLDGVVVKGNSNIDTSAITGESFPKKVSIDDTIYSGSINLAKPLILKVTTDYSHSMISKIRDLIEIANIRKSKSEKFITTFAKYYTPFVVGLSLLIAIVPIILYEDYSWINKALILLVISCPCALVLSVPLSYFSSIGRLAKEGILVKGSNYVDELTKVDTFAYDKTGTLTYGKFEVSKFSSNGILKEQDILKLNYLSNLAEKNSNHPLALAICKYYENNIFNKNKQDNLPNDIYIKLLSKKIKVESTEEISGKGMILKFRYMNSEQTEENIFLIGNEKLLNMYNIEINDSKINNNITNVFIGLNDEYMGHYSLEDRLKEESPETISKLSSMGFKNLLLTGDTQKVAKNVAKRLNMDGYYYELLPEDKLNIIEQMSSNNKIAFIGDGVNDAPVIRRANVGISMGNLGSDVAVEASDVIIINDDIASIVKGVKISKFTKKIVYQNIILSLGIKILFITLGVLGSISLWEAVFADVGVTILAILNSLRIIRKNYND</sequence>
<feature type="transmembrane region" description="Helical" evidence="8">
    <location>
        <begin position="340"/>
        <end position="365"/>
    </location>
</feature>
<dbReference type="PROSITE" id="PS00154">
    <property type="entry name" value="ATPASE_E1_E2"/>
    <property type="match status" value="1"/>
</dbReference>
<comment type="similarity">
    <text evidence="2">Belongs to the cation transport ATPase (P-type) (TC 3.A.3) family. Type IB subfamily.</text>
</comment>
<feature type="transmembrane region" description="Helical" evidence="8">
    <location>
        <begin position="672"/>
        <end position="695"/>
    </location>
</feature>
<accession>A0A8J7S1V1</accession>
<dbReference type="Pfam" id="PF00702">
    <property type="entry name" value="Hydrolase"/>
    <property type="match status" value="1"/>
</dbReference>
<dbReference type="InterPro" id="IPR018303">
    <property type="entry name" value="ATPase_P-typ_P_site"/>
</dbReference>
<dbReference type="InterPro" id="IPR001757">
    <property type="entry name" value="P_typ_ATPase"/>
</dbReference>
<name>A0A8J7S1V1_METVO</name>
<gene>
    <name evidence="10" type="ORF">J3E07_001255</name>
</gene>
<evidence type="ECO:0000313" key="10">
    <source>
        <dbReference type="EMBL" id="MBP2201830.1"/>
    </source>
</evidence>
<dbReference type="GO" id="GO:0005524">
    <property type="term" value="F:ATP binding"/>
    <property type="evidence" value="ECO:0007669"/>
    <property type="project" value="InterPro"/>
</dbReference>
<dbReference type="Gene3D" id="3.40.50.1000">
    <property type="entry name" value="HAD superfamily/HAD-like"/>
    <property type="match status" value="1"/>
</dbReference>
<keyword evidence="4" id="KW-0479">Metal-binding</keyword>
<keyword evidence="7 8" id="KW-0472">Membrane</keyword>
<keyword evidence="3 8" id="KW-0812">Transmembrane</keyword>
<dbReference type="PANTHER" id="PTHR48085:SF5">
    <property type="entry name" value="CADMIUM_ZINC-TRANSPORTING ATPASE HMA4-RELATED"/>
    <property type="match status" value="1"/>
</dbReference>
<feature type="transmembrane region" description="Helical" evidence="8">
    <location>
        <begin position="315"/>
        <end position="334"/>
    </location>
</feature>
<dbReference type="Gene3D" id="2.70.150.10">
    <property type="entry name" value="Calcium-transporting ATPase, cytoplasmic transduction domain A"/>
    <property type="match status" value="1"/>
</dbReference>
<evidence type="ECO:0000256" key="4">
    <source>
        <dbReference type="ARBA" id="ARBA00022723"/>
    </source>
</evidence>
<dbReference type="InterPro" id="IPR008250">
    <property type="entry name" value="ATPase_P-typ_transduc_dom_A_sf"/>
</dbReference>
<dbReference type="SUPFAM" id="SSF81665">
    <property type="entry name" value="Calcium ATPase, transmembrane domain M"/>
    <property type="match status" value="1"/>
</dbReference>
<feature type="transmembrane region" description="Helical" evidence="8">
    <location>
        <begin position="87"/>
        <end position="106"/>
    </location>
</feature>
<dbReference type="RefSeq" id="WP_209591349.1">
    <property type="nucleotide sequence ID" value="NZ_JAGGMV010000003.1"/>
</dbReference>
<dbReference type="SUPFAM" id="SSF81653">
    <property type="entry name" value="Calcium ATPase, transduction domain A"/>
    <property type="match status" value="1"/>
</dbReference>
<dbReference type="GO" id="GO:0016020">
    <property type="term" value="C:membrane"/>
    <property type="evidence" value="ECO:0007669"/>
    <property type="project" value="UniProtKB-SubCell"/>
</dbReference>
<dbReference type="GO" id="GO:0015086">
    <property type="term" value="F:cadmium ion transmembrane transporter activity"/>
    <property type="evidence" value="ECO:0007669"/>
    <property type="project" value="TreeGrafter"/>
</dbReference>
<dbReference type="SUPFAM" id="SSF56784">
    <property type="entry name" value="HAD-like"/>
    <property type="match status" value="1"/>
</dbReference>
<feature type="domain" description="P-type ATPase A" evidence="9">
    <location>
        <begin position="197"/>
        <end position="296"/>
    </location>
</feature>
<evidence type="ECO:0000256" key="2">
    <source>
        <dbReference type="ARBA" id="ARBA00006024"/>
    </source>
</evidence>
<dbReference type="EMBL" id="JAGGMV010000003">
    <property type="protein sequence ID" value="MBP2201830.1"/>
    <property type="molecule type" value="Genomic_DNA"/>
</dbReference>
<evidence type="ECO:0000256" key="7">
    <source>
        <dbReference type="ARBA" id="ARBA00023136"/>
    </source>
</evidence>
<dbReference type="SUPFAM" id="SSF55008">
    <property type="entry name" value="HMA, heavy metal-associated domain"/>
    <property type="match status" value="1"/>
</dbReference>
<dbReference type="GO" id="GO:0016887">
    <property type="term" value="F:ATP hydrolysis activity"/>
    <property type="evidence" value="ECO:0007669"/>
    <property type="project" value="InterPro"/>
</dbReference>
<dbReference type="GO" id="GO:0046872">
    <property type="term" value="F:metal ion binding"/>
    <property type="evidence" value="ECO:0007669"/>
    <property type="project" value="UniProtKB-KW"/>
</dbReference>
<dbReference type="InterPro" id="IPR023299">
    <property type="entry name" value="ATPase_P-typ_cyto_dom_N"/>
</dbReference>
<dbReference type="SFLD" id="SFLDF00027">
    <property type="entry name" value="p-type_atpase"/>
    <property type="match status" value="1"/>
</dbReference>
<reference evidence="10" key="1">
    <citation type="submission" date="2021-03" db="EMBL/GenBank/DDBJ databases">
        <title>Genomic Encyclopedia of Type Strains, Phase IV (KMG-V): Genome sequencing to study the core and pangenomes of soil and plant-associated prokaryotes.</title>
        <authorList>
            <person name="Whitman W."/>
        </authorList>
    </citation>
    <scope>NUCLEOTIDE SEQUENCE</scope>
    <source>
        <strain evidence="10">C4</strain>
    </source>
</reference>
<dbReference type="Proteomes" id="UP000740329">
    <property type="component" value="Unassembled WGS sequence"/>
</dbReference>
<dbReference type="InterPro" id="IPR059000">
    <property type="entry name" value="ATPase_P-type_domA"/>
</dbReference>
<comment type="subcellular location">
    <subcellularLocation>
        <location evidence="1">Membrane</location>
    </subcellularLocation>
</comment>
<evidence type="ECO:0000256" key="3">
    <source>
        <dbReference type="ARBA" id="ARBA00022692"/>
    </source>
</evidence>